<dbReference type="AlphaFoldDB" id="A0A2H5N3F5"/>
<proteinExistence type="predicted"/>
<dbReference type="PANTHER" id="PTHR47994:SF5">
    <property type="entry name" value="F14D16.11-RELATED"/>
    <property type="match status" value="1"/>
</dbReference>
<organism evidence="1 2">
    <name type="scientific">Citrus unshiu</name>
    <name type="common">Satsuma mandarin</name>
    <name type="synonym">Citrus nobilis var. unshiu</name>
    <dbReference type="NCBI Taxonomy" id="55188"/>
    <lineage>
        <taxon>Eukaryota</taxon>
        <taxon>Viridiplantae</taxon>
        <taxon>Streptophyta</taxon>
        <taxon>Embryophyta</taxon>
        <taxon>Tracheophyta</taxon>
        <taxon>Spermatophyta</taxon>
        <taxon>Magnoliopsida</taxon>
        <taxon>eudicotyledons</taxon>
        <taxon>Gunneridae</taxon>
        <taxon>Pentapetalae</taxon>
        <taxon>rosids</taxon>
        <taxon>malvids</taxon>
        <taxon>Sapindales</taxon>
        <taxon>Rutaceae</taxon>
        <taxon>Aurantioideae</taxon>
        <taxon>Citrus</taxon>
    </lineage>
</organism>
<dbReference type="EMBL" id="BDQV01003344">
    <property type="protein sequence ID" value="GAY34783.1"/>
    <property type="molecule type" value="Genomic_DNA"/>
</dbReference>
<evidence type="ECO:0008006" key="3">
    <source>
        <dbReference type="Google" id="ProtNLM"/>
    </source>
</evidence>
<name>A0A2H5N3F5_CITUN</name>
<dbReference type="InterPro" id="IPR015495">
    <property type="entry name" value="Myb_TF_plants"/>
</dbReference>
<accession>A0A2H5N3F5</accession>
<protein>
    <recommendedName>
        <fullName evidence="3">HTH myb-type domain-containing protein</fullName>
    </recommendedName>
</protein>
<dbReference type="PANTHER" id="PTHR47994">
    <property type="entry name" value="F14D16.11-RELATED"/>
    <property type="match status" value="1"/>
</dbReference>
<evidence type="ECO:0000313" key="1">
    <source>
        <dbReference type="EMBL" id="GAY34783.1"/>
    </source>
</evidence>
<comment type="caution">
    <text evidence="1">The sequence shown here is derived from an EMBL/GenBank/DDBJ whole genome shotgun (WGS) entry which is preliminary data.</text>
</comment>
<evidence type="ECO:0000313" key="2">
    <source>
        <dbReference type="Proteomes" id="UP000236630"/>
    </source>
</evidence>
<gene>
    <name evidence="1" type="ORF">CUMW_282730</name>
</gene>
<keyword evidence="2" id="KW-1185">Reference proteome</keyword>
<dbReference type="STRING" id="55188.A0A2H5N3F5"/>
<sequence>MKKINSLSSFIVCLETRRTNNEIKNFWNTHIKRKLLNHGLDPQTHHPSTKFITIIFSTNILLIIMKK</sequence>
<dbReference type="Proteomes" id="UP000236630">
    <property type="component" value="Unassembled WGS sequence"/>
</dbReference>
<reference evidence="1 2" key="1">
    <citation type="journal article" date="2017" name="Front. Genet.">
        <title>Draft sequencing of the heterozygous diploid genome of Satsuma (Citrus unshiu Marc.) using a hybrid assembly approach.</title>
        <authorList>
            <person name="Shimizu T."/>
            <person name="Tanizawa Y."/>
            <person name="Mochizuki T."/>
            <person name="Nagasaki H."/>
            <person name="Yoshioka T."/>
            <person name="Toyoda A."/>
            <person name="Fujiyama A."/>
            <person name="Kaminuma E."/>
            <person name="Nakamura Y."/>
        </authorList>
    </citation>
    <scope>NUCLEOTIDE SEQUENCE [LARGE SCALE GENOMIC DNA]</scope>
    <source>
        <strain evidence="2">cv. Miyagawa wase</strain>
    </source>
</reference>
<dbReference type="Gene3D" id="1.10.10.60">
    <property type="entry name" value="Homeodomain-like"/>
    <property type="match status" value="1"/>
</dbReference>